<name>A0A0C3ABU0_9AGAM</name>
<dbReference type="OrthoDB" id="5584477at2759"/>
<gene>
    <name evidence="2" type="ORF">SCLCIDRAFT_25119</name>
</gene>
<dbReference type="AlphaFoldDB" id="A0A0C3ABU0"/>
<keyword evidence="3" id="KW-1185">Reference proteome</keyword>
<evidence type="ECO:0000256" key="1">
    <source>
        <dbReference type="SAM" id="MobiDB-lite"/>
    </source>
</evidence>
<dbReference type="Proteomes" id="UP000053989">
    <property type="component" value="Unassembled WGS sequence"/>
</dbReference>
<evidence type="ECO:0000313" key="2">
    <source>
        <dbReference type="EMBL" id="KIM62387.1"/>
    </source>
</evidence>
<dbReference type="EMBL" id="KN822043">
    <property type="protein sequence ID" value="KIM62387.1"/>
    <property type="molecule type" value="Genomic_DNA"/>
</dbReference>
<sequence>MYCAGCTCDFNIIFGDKSSPHDKYLGFLLDKILSDSTTTDIPSFAKLMVPCRVIENYHTEIVQTYPPDVNIPLYDMSTQQWNWPLTNPARPSPRPVSDPAMPSPEKKVPSQENLLAAFFNVIALAIK</sequence>
<protein>
    <submittedName>
        <fullName evidence="2">Uncharacterized protein</fullName>
    </submittedName>
</protein>
<evidence type="ECO:0000313" key="3">
    <source>
        <dbReference type="Proteomes" id="UP000053989"/>
    </source>
</evidence>
<dbReference type="HOGENOM" id="CLU_1971816_0_0_1"/>
<reference evidence="2 3" key="1">
    <citation type="submission" date="2014-04" db="EMBL/GenBank/DDBJ databases">
        <authorList>
            <consortium name="DOE Joint Genome Institute"/>
            <person name="Kuo A."/>
            <person name="Kohler A."/>
            <person name="Nagy L.G."/>
            <person name="Floudas D."/>
            <person name="Copeland A."/>
            <person name="Barry K.W."/>
            <person name="Cichocki N."/>
            <person name="Veneault-Fourrey C."/>
            <person name="LaButti K."/>
            <person name="Lindquist E.A."/>
            <person name="Lipzen A."/>
            <person name="Lundell T."/>
            <person name="Morin E."/>
            <person name="Murat C."/>
            <person name="Sun H."/>
            <person name="Tunlid A."/>
            <person name="Henrissat B."/>
            <person name="Grigoriev I.V."/>
            <person name="Hibbett D.S."/>
            <person name="Martin F."/>
            <person name="Nordberg H.P."/>
            <person name="Cantor M.N."/>
            <person name="Hua S.X."/>
        </authorList>
    </citation>
    <scope>NUCLEOTIDE SEQUENCE [LARGE SCALE GENOMIC DNA]</scope>
    <source>
        <strain evidence="2 3">Foug A</strain>
    </source>
</reference>
<organism evidence="2 3">
    <name type="scientific">Scleroderma citrinum Foug A</name>
    <dbReference type="NCBI Taxonomy" id="1036808"/>
    <lineage>
        <taxon>Eukaryota</taxon>
        <taxon>Fungi</taxon>
        <taxon>Dikarya</taxon>
        <taxon>Basidiomycota</taxon>
        <taxon>Agaricomycotina</taxon>
        <taxon>Agaricomycetes</taxon>
        <taxon>Agaricomycetidae</taxon>
        <taxon>Boletales</taxon>
        <taxon>Sclerodermatineae</taxon>
        <taxon>Sclerodermataceae</taxon>
        <taxon>Scleroderma</taxon>
    </lineage>
</organism>
<accession>A0A0C3ABU0</accession>
<proteinExistence type="predicted"/>
<feature type="region of interest" description="Disordered" evidence="1">
    <location>
        <begin position="84"/>
        <end position="108"/>
    </location>
</feature>
<dbReference type="InParanoid" id="A0A0C3ABU0"/>
<reference evidence="3" key="2">
    <citation type="submission" date="2015-01" db="EMBL/GenBank/DDBJ databases">
        <title>Evolutionary Origins and Diversification of the Mycorrhizal Mutualists.</title>
        <authorList>
            <consortium name="DOE Joint Genome Institute"/>
            <consortium name="Mycorrhizal Genomics Consortium"/>
            <person name="Kohler A."/>
            <person name="Kuo A."/>
            <person name="Nagy L.G."/>
            <person name="Floudas D."/>
            <person name="Copeland A."/>
            <person name="Barry K.W."/>
            <person name="Cichocki N."/>
            <person name="Veneault-Fourrey C."/>
            <person name="LaButti K."/>
            <person name="Lindquist E.A."/>
            <person name="Lipzen A."/>
            <person name="Lundell T."/>
            <person name="Morin E."/>
            <person name="Murat C."/>
            <person name="Riley R."/>
            <person name="Ohm R."/>
            <person name="Sun H."/>
            <person name="Tunlid A."/>
            <person name="Henrissat B."/>
            <person name="Grigoriev I.V."/>
            <person name="Hibbett D.S."/>
            <person name="Martin F."/>
        </authorList>
    </citation>
    <scope>NUCLEOTIDE SEQUENCE [LARGE SCALE GENOMIC DNA]</scope>
    <source>
        <strain evidence="3">Foug A</strain>
    </source>
</reference>